<organism evidence="2 3">
    <name type="scientific">Apatococcus fuscideae</name>
    <dbReference type="NCBI Taxonomy" id="2026836"/>
    <lineage>
        <taxon>Eukaryota</taxon>
        <taxon>Viridiplantae</taxon>
        <taxon>Chlorophyta</taxon>
        <taxon>core chlorophytes</taxon>
        <taxon>Trebouxiophyceae</taxon>
        <taxon>Chlorellales</taxon>
        <taxon>Chlorellaceae</taxon>
        <taxon>Apatococcus</taxon>
    </lineage>
</organism>
<gene>
    <name evidence="2" type="ORF">WJX84_009735</name>
</gene>
<dbReference type="AlphaFoldDB" id="A0AAW1SYT9"/>
<proteinExistence type="predicted"/>
<name>A0AAW1SYT9_9CHLO</name>
<comment type="caution">
    <text evidence="2">The sequence shown here is derived from an EMBL/GenBank/DDBJ whole genome shotgun (WGS) entry which is preliminary data.</text>
</comment>
<sequence length="81" mass="9045">MGSSGSGHSPEWSGPSYGNKRSRRQAPAVFFEPHRAVSTIKTPSGHPLKQLSLNGLARSQARMAHSLMRFWHKRPRTCLSF</sequence>
<reference evidence="2 3" key="1">
    <citation type="journal article" date="2024" name="Nat. Commun.">
        <title>Phylogenomics reveals the evolutionary origins of lichenization in chlorophyte algae.</title>
        <authorList>
            <person name="Puginier C."/>
            <person name="Libourel C."/>
            <person name="Otte J."/>
            <person name="Skaloud P."/>
            <person name="Haon M."/>
            <person name="Grisel S."/>
            <person name="Petersen M."/>
            <person name="Berrin J.G."/>
            <person name="Delaux P.M."/>
            <person name="Dal Grande F."/>
            <person name="Keller J."/>
        </authorList>
    </citation>
    <scope>NUCLEOTIDE SEQUENCE [LARGE SCALE GENOMIC DNA]</scope>
    <source>
        <strain evidence="2 3">SAG 2523</strain>
    </source>
</reference>
<accession>A0AAW1SYT9</accession>
<keyword evidence="3" id="KW-1185">Reference proteome</keyword>
<evidence type="ECO:0000313" key="2">
    <source>
        <dbReference type="EMBL" id="KAK9862245.1"/>
    </source>
</evidence>
<evidence type="ECO:0000256" key="1">
    <source>
        <dbReference type="SAM" id="MobiDB-lite"/>
    </source>
</evidence>
<feature type="region of interest" description="Disordered" evidence="1">
    <location>
        <begin position="1"/>
        <end position="26"/>
    </location>
</feature>
<dbReference type="EMBL" id="JALJOV010000634">
    <property type="protein sequence ID" value="KAK9862245.1"/>
    <property type="molecule type" value="Genomic_DNA"/>
</dbReference>
<protein>
    <submittedName>
        <fullName evidence="2">Uncharacterized protein</fullName>
    </submittedName>
</protein>
<evidence type="ECO:0000313" key="3">
    <source>
        <dbReference type="Proteomes" id="UP001485043"/>
    </source>
</evidence>
<dbReference type="Proteomes" id="UP001485043">
    <property type="component" value="Unassembled WGS sequence"/>
</dbReference>